<sequence length="217" mass="23424">MTTTAGTSQTRTTRYGSELHRETVAARAPWSRRLSTGQVLTIVDLDGNQAVDFLAYDAADTARAYSAQATLQAQETIFLTTGSVLRDNEYGPLLTVVADRVGRHDTLGGACSRESNTLRYGHHTQAQHACVDNFLGELSRYGMGKRDLVSNVNWFMNVPVDPDGALGIVDGISAPGLSLSLRAEKDTLVVVSNCPQVNNPCNGFRPSRVEMVVHAGD</sequence>
<dbReference type="PANTHER" id="PTHR31527">
    <property type="entry name" value="RE64534P"/>
    <property type="match status" value="1"/>
</dbReference>
<accession>A0ABV8KPI1</accession>
<evidence type="ECO:0000259" key="1">
    <source>
        <dbReference type="Pfam" id="PF09347"/>
    </source>
</evidence>
<dbReference type="RefSeq" id="WP_377547612.1">
    <property type="nucleotide sequence ID" value="NZ_JBHSBN010000012.1"/>
</dbReference>
<dbReference type="InterPro" id="IPR017791">
    <property type="entry name" value="UAAP2"/>
</dbReference>
<dbReference type="NCBIfam" id="TIGR03424">
    <property type="entry name" value="urea_degr_1"/>
    <property type="match status" value="1"/>
</dbReference>
<gene>
    <name evidence="2" type="ORF">ACFOX0_18835</name>
</gene>
<evidence type="ECO:0000313" key="2">
    <source>
        <dbReference type="EMBL" id="MFC4107974.1"/>
    </source>
</evidence>
<comment type="caution">
    <text evidence="2">The sequence shown here is derived from an EMBL/GenBank/DDBJ whole genome shotgun (WGS) entry which is preliminary data.</text>
</comment>
<dbReference type="PANTHER" id="PTHR31527:SF0">
    <property type="entry name" value="RE64534P"/>
    <property type="match status" value="1"/>
</dbReference>
<proteinExistence type="predicted"/>
<organism evidence="2 3">
    <name type="scientific">Micromonospora zhanjiangensis</name>
    <dbReference type="NCBI Taxonomy" id="1522057"/>
    <lineage>
        <taxon>Bacteria</taxon>
        <taxon>Bacillati</taxon>
        <taxon>Actinomycetota</taxon>
        <taxon>Actinomycetes</taxon>
        <taxon>Micromonosporales</taxon>
        <taxon>Micromonosporaceae</taxon>
        <taxon>Micromonospora</taxon>
    </lineage>
</organism>
<name>A0ABV8KPI1_9ACTN</name>
<feature type="domain" description="DUF1989" evidence="1">
    <location>
        <begin position="22"/>
        <end position="188"/>
    </location>
</feature>
<dbReference type="Proteomes" id="UP001595868">
    <property type="component" value="Unassembled WGS sequence"/>
</dbReference>
<dbReference type="Pfam" id="PF09347">
    <property type="entry name" value="DUF1989"/>
    <property type="match status" value="1"/>
</dbReference>
<evidence type="ECO:0000313" key="3">
    <source>
        <dbReference type="Proteomes" id="UP001595868"/>
    </source>
</evidence>
<protein>
    <submittedName>
        <fullName evidence="2">Urea amidolyase associated protein UAAP2</fullName>
    </submittedName>
</protein>
<reference evidence="3" key="1">
    <citation type="journal article" date="2019" name="Int. J. Syst. Evol. Microbiol.">
        <title>The Global Catalogue of Microorganisms (GCM) 10K type strain sequencing project: providing services to taxonomists for standard genome sequencing and annotation.</title>
        <authorList>
            <consortium name="The Broad Institute Genomics Platform"/>
            <consortium name="The Broad Institute Genome Sequencing Center for Infectious Disease"/>
            <person name="Wu L."/>
            <person name="Ma J."/>
        </authorList>
    </citation>
    <scope>NUCLEOTIDE SEQUENCE [LARGE SCALE GENOMIC DNA]</scope>
    <source>
        <strain evidence="3">2902at01</strain>
    </source>
</reference>
<dbReference type="InterPro" id="IPR018959">
    <property type="entry name" value="DUF1989"/>
</dbReference>
<dbReference type="EMBL" id="JBHSBN010000012">
    <property type="protein sequence ID" value="MFC4107974.1"/>
    <property type="molecule type" value="Genomic_DNA"/>
</dbReference>
<keyword evidence="3" id="KW-1185">Reference proteome</keyword>